<comment type="caution">
    <text evidence="1">The sequence shown here is derived from an EMBL/GenBank/DDBJ whole genome shotgun (WGS) entry which is preliminary data.</text>
</comment>
<gene>
    <name evidence="1" type="ORF">B0H16DRAFT_1744438</name>
</gene>
<dbReference type="Proteomes" id="UP001215598">
    <property type="component" value="Unassembled WGS sequence"/>
</dbReference>
<protein>
    <submittedName>
        <fullName evidence="1">Uncharacterized protein</fullName>
    </submittedName>
</protein>
<reference evidence="1" key="1">
    <citation type="submission" date="2023-03" db="EMBL/GenBank/DDBJ databases">
        <title>Massive genome expansion in bonnet fungi (Mycena s.s.) driven by repeated elements and novel gene families across ecological guilds.</title>
        <authorList>
            <consortium name="Lawrence Berkeley National Laboratory"/>
            <person name="Harder C.B."/>
            <person name="Miyauchi S."/>
            <person name="Viragh M."/>
            <person name="Kuo A."/>
            <person name="Thoen E."/>
            <person name="Andreopoulos B."/>
            <person name="Lu D."/>
            <person name="Skrede I."/>
            <person name="Drula E."/>
            <person name="Henrissat B."/>
            <person name="Morin E."/>
            <person name="Kohler A."/>
            <person name="Barry K."/>
            <person name="LaButti K."/>
            <person name="Morin E."/>
            <person name="Salamov A."/>
            <person name="Lipzen A."/>
            <person name="Mereny Z."/>
            <person name="Hegedus B."/>
            <person name="Baldrian P."/>
            <person name="Stursova M."/>
            <person name="Weitz H."/>
            <person name="Taylor A."/>
            <person name="Grigoriev I.V."/>
            <person name="Nagy L.G."/>
            <person name="Martin F."/>
            <person name="Kauserud H."/>
        </authorList>
    </citation>
    <scope>NUCLEOTIDE SEQUENCE</scope>
    <source>
        <strain evidence="1">CBHHK182m</strain>
    </source>
</reference>
<dbReference type="EMBL" id="JARKIB010000374">
    <property type="protein sequence ID" value="KAJ7712228.1"/>
    <property type="molecule type" value="Genomic_DNA"/>
</dbReference>
<name>A0AAD7MDL1_9AGAR</name>
<organism evidence="1 2">
    <name type="scientific">Mycena metata</name>
    <dbReference type="NCBI Taxonomy" id="1033252"/>
    <lineage>
        <taxon>Eukaryota</taxon>
        <taxon>Fungi</taxon>
        <taxon>Dikarya</taxon>
        <taxon>Basidiomycota</taxon>
        <taxon>Agaricomycotina</taxon>
        <taxon>Agaricomycetes</taxon>
        <taxon>Agaricomycetidae</taxon>
        <taxon>Agaricales</taxon>
        <taxon>Marasmiineae</taxon>
        <taxon>Mycenaceae</taxon>
        <taxon>Mycena</taxon>
    </lineage>
</organism>
<proteinExistence type="predicted"/>
<accession>A0AAD7MDL1</accession>
<sequence>MHSRTLASGLWGHGIPTGQLSIGNAFFSLPLQEKEKRKHPCNFDVGAWAMCLAECHFIECRAQLFQIL</sequence>
<evidence type="ECO:0000313" key="2">
    <source>
        <dbReference type="Proteomes" id="UP001215598"/>
    </source>
</evidence>
<evidence type="ECO:0000313" key="1">
    <source>
        <dbReference type="EMBL" id="KAJ7712228.1"/>
    </source>
</evidence>
<dbReference type="AlphaFoldDB" id="A0AAD7MDL1"/>
<keyword evidence="2" id="KW-1185">Reference proteome</keyword>